<sequence>MGVIGQPPEVVAITGNYYTYISISIIPFMLFQAFKQFLEGTGNTRISMLITLFSVVLNILLNYLLIFGKMGFPQMGIDGAGLATLISRLFMPVAFWIVLRYNQSYSRYFKFFGNTRFSILKQKELVRMGLPISGQMSLEFLSLSLITLMMGWISTASLAANQIVQAMINFTFMVSNGIAAASTIHVSHAYGKRDVGEVRKNGFAGIHLSTLFMSVAAAVFLFGGEFIASLFSSSPEVIAIAKKIFVVVAFFELLDGLQVTALGALRGIMDVKKAMNYAIISYIFVSIPFAYFAGFILGFGEMGLISGFAVGLLTASILFISRFSRKCSNSHTLFINLGYEKKKH</sequence>
<keyword evidence="2" id="KW-0812">Transmembrane</keyword>
<feature type="transmembrane region" description="Helical" evidence="2">
    <location>
        <begin position="277"/>
        <end position="297"/>
    </location>
</feature>
<dbReference type="InterPro" id="IPR002528">
    <property type="entry name" value="MATE_fam"/>
</dbReference>
<feature type="transmembrane region" description="Helical" evidence="2">
    <location>
        <begin position="46"/>
        <end position="67"/>
    </location>
</feature>
<feature type="transmembrane region" description="Helical" evidence="2">
    <location>
        <begin position="303"/>
        <end position="321"/>
    </location>
</feature>
<dbReference type="GO" id="GO:0042910">
    <property type="term" value="F:xenobiotic transmembrane transporter activity"/>
    <property type="evidence" value="ECO:0007669"/>
    <property type="project" value="InterPro"/>
</dbReference>
<feature type="transmembrane region" description="Helical" evidence="2">
    <location>
        <begin position="140"/>
        <end position="160"/>
    </location>
</feature>
<feature type="transmembrane region" description="Helical" evidence="2">
    <location>
        <begin position="244"/>
        <end position="265"/>
    </location>
</feature>
<protein>
    <submittedName>
        <fullName evidence="3">Multidrug resistance protein NorM</fullName>
    </submittedName>
</protein>
<dbReference type="NCBIfam" id="TIGR00797">
    <property type="entry name" value="matE"/>
    <property type="match status" value="1"/>
</dbReference>
<evidence type="ECO:0000313" key="3">
    <source>
        <dbReference type="EMBL" id="MPM79002.1"/>
    </source>
</evidence>
<dbReference type="EMBL" id="VSSQ01029041">
    <property type="protein sequence ID" value="MPM79002.1"/>
    <property type="molecule type" value="Genomic_DNA"/>
</dbReference>
<feature type="transmembrane region" description="Helical" evidence="2">
    <location>
        <begin position="202"/>
        <end position="224"/>
    </location>
</feature>
<gene>
    <name evidence="3" type="primary">norM_9</name>
    <name evidence="3" type="ORF">SDC9_126018</name>
</gene>
<dbReference type="GO" id="GO:0015297">
    <property type="term" value="F:antiporter activity"/>
    <property type="evidence" value="ECO:0007669"/>
    <property type="project" value="InterPro"/>
</dbReference>
<comment type="caution">
    <text evidence="3">The sequence shown here is derived from an EMBL/GenBank/DDBJ whole genome shotgun (WGS) entry which is preliminary data.</text>
</comment>
<evidence type="ECO:0000256" key="2">
    <source>
        <dbReference type="SAM" id="Phobius"/>
    </source>
</evidence>
<keyword evidence="1" id="KW-0813">Transport</keyword>
<reference evidence="3" key="1">
    <citation type="submission" date="2019-08" db="EMBL/GenBank/DDBJ databases">
        <authorList>
            <person name="Kucharzyk K."/>
            <person name="Murdoch R.W."/>
            <person name="Higgins S."/>
            <person name="Loffler F."/>
        </authorList>
    </citation>
    <scope>NUCLEOTIDE SEQUENCE</scope>
</reference>
<keyword evidence="2" id="KW-1133">Transmembrane helix</keyword>
<keyword evidence="2" id="KW-0472">Membrane</keyword>
<dbReference type="Pfam" id="PF01554">
    <property type="entry name" value="MatE"/>
    <property type="match status" value="2"/>
</dbReference>
<dbReference type="PANTHER" id="PTHR43298">
    <property type="entry name" value="MULTIDRUG RESISTANCE PROTEIN NORM-RELATED"/>
    <property type="match status" value="1"/>
</dbReference>
<evidence type="ECO:0000256" key="1">
    <source>
        <dbReference type="ARBA" id="ARBA00022448"/>
    </source>
</evidence>
<dbReference type="AlphaFoldDB" id="A0A645CQK5"/>
<feature type="transmembrane region" description="Helical" evidence="2">
    <location>
        <begin position="17"/>
        <end position="34"/>
    </location>
</feature>
<feature type="transmembrane region" description="Helical" evidence="2">
    <location>
        <begin position="79"/>
        <end position="99"/>
    </location>
</feature>
<accession>A0A645CQK5</accession>
<organism evidence="3">
    <name type="scientific">bioreactor metagenome</name>
    <dbReference type="NCBI Taxonomy" id="1076179"/>
    <lineage>
        <taxon>unclassified sequences</taxon>
        <taxon>metagenomes</taxon>
        <taxon>ecological metagenomes</taxon>
    </lineage>
</organism>
<feature type="transmembrane region" description="Helical" evidence="2">
    <location>
        <begin position="166"/>
        <end position="190"/>
    </location>
</feature>
<dbReference type="PANTHER" id="PTHR43298:SF2">
    <property type="entry name" value="FMN_FAD EXPORTER YEEO-RELATED"/>
    <property type="match status" value="1"/>
</dbReference>
<dbReference type="GO" id="GO:0005886">
    <property type="term" value="C:plasma membrane"/>
    <property type="evidence" value="ECO:0007669"/>
    <property type="project" value="TreeGrafter"/>
</dbReference>
<proteinExistence type="predicted"/>
<dbReference type="InterPro" id="IPR050222">
    <property type="entry name" value="MATE_MdtK"/>
</dbReference>
<name>A0A645CQK5_9ZZZZ</name>